<feature type="transmembrane region" description="Helical" evidence="1">
    <location>
        <begin position="6"/>
        <end position="23"/>
    </location>
</feature>
<dbReference type="AlphaFoldDB" id="A0A0B0MFM1"/>
<protein>
    <submittedName>
        <fullName evidence="2">Uncharacterized protein</fullName>
    </submittedName>
</protein>
<reference evidence="3" key="1">
    <citation type="submission" date="2014-09" db="EMBL/GenBank/DDBJ databases">
        <authorList>
            <person name="Mudge J."/>
            <person name="Ramaraj T."/>
            <person name="Lindquist I.E."/>
            <person name="Bharti A.K."/>
            <person name="Sundararajan A."/>
            <person name="Cameron C.T."/>
            <person name="Woodward J.E."/>
            <person name="May G.D."/>
            <person name="Brubaker C."/>
            <person name="Broadhvest J."/>
            <person name="Wilkins T.A."/>
        </authorList>
    </citation>
    <scope>NUCLEOTIDE SEQUENCE</scope>
    <source>
        <strain evidence="3">cv. AKA8401</strain>
    </source>
</reference>
<evidence type="ECO:0000313" key="3">
    <source>
        <dbReference type="Proteomes" id="UP000032142"/>
    </source>
</evidence>
<sequence length="24" mass="2973">MYRDLAFFLCVILISQMCWLMMML</sequence>
<dbReference type="Proteomes" id="UP000032142">
    <property type="component" value="Unassembled WGS sequence"/>
</dbReference>
<keyword evidence="1" id="KW-0472">Membrane</keyword>
<proteinExistence type="predicted"/>
<keyword evidence="1" id="KW-0812">Transmembrane</keyword>
<evidence type="ECO:0000313" key="2">
    <source>
        <dbReference type="EMBL" id="KHG00938.1"/>
    </source>
</evidence>
<comment type="caution">
    <text evidence="2">The sequence shown here is derived from an EMBL/GenBank/DDBJ whole genome shotgun (WGS) entry which is preliminary data.</text>
</comment>
<gene>
    <name evidence="2" type="ORF">F383_22793</name>
</gene>
<accession>A0A0B0MFM1</accession>
<name>A0A0B0MFM1_GOSAR</name>
<dbReference type="EMBL" id="JRRC01159568">
    <property type="protein sequence ID" value="KHG00938.1"/>
    <property type="molecule type" value="Genomic_DNA"/>
</dbReference>
<keyword evidence="3" id="KW-1185">Reference proteome</keyword>
<keyword evidence="1" id="KW-1133">Transmembrane helix</keyword>
<evidence type="ECO:0000256" key="1">
    <source>
        <dbReference type="SAM" id="Phobius"/>
    </source>
</evidence>
<organism evidence="2 3">
    <name type="scientific">Gossypium arboreum</name>
    <name type="common">Tree cotton</name>
    <name type="synonym">Gossypium nanking</name>
    <dbReference type="NCBI Taxonomy" id="29729"/>
    <lineage>
        <taxon>Eukaryota</taxon>
        <taxon>Viridiplantae</taxon>
        <taxon>Streptophyta</taxon>
        <taxon>Embryophyta</taxon>
        <taxon>Tracheophyta</taxon>
        <taxon>Spermatophyta</taxon>
        <taxon>Magnoliopsida</taxon>
        <taxon>eudicotyledons</taxon>
        <taxon>Gunneridae</taxon>
        <taxon>Pentapetalae</taxon>
        <taxon>rosids</taxon>
        <taxon>malvids</taxon>
        <taxon>Malvales</taxon>
        <taxon>Malvaceae</taxon>
        <taxon>Malvoideae</taxon>
        <taxon>Gossypium</taxon>
    </lineage>
</organism>